<dbReference type="OrthoDB" id="1123055at2"/>
<keyword evidence="4" id="KW-1185">Reference proteome</keyword>
<evidence type="ECO:0000256" key="1">
    <source>
        <dbReference type="SAM" id="MobiDB-lite"/>
    </source>
</evidence>
<feature type="region of interest" description="Disordered" evidence="1">
    <location>
        <begin position="55"/>
        <end position="83"/>
    </location>
</feature>
<keyword evidence="2" id="KW-1133">Transmembrane helix</keyword>
<dbReference type="RefSeq" id="WP_024742361.1">
    <property type="nucleotide sequence ID" value="NZ_BAUG01000064.1"/>
</dbReference>
<dbReference type="GeneID" id="47722687"/>
<sequence>MNFLRTIFFIILIYYAFKYLMKLFGPYLMKRMVSKMQEKANAQFGQQEANITKEGETVIDKKPKSNKGSNNSVGEYIDFEEID</sequence>
<evidence type="ECO:0000256" key="2">
    <source>
        <dbReference type="SAM" id="Phobius"/>
    </source>
</evidence>
<gene>
    <name evidence="3" type="ORF">MARIT_1130</name>
</gene>
<dbReference type="InterPro" id="IPR032272">
    <property type="entry name" value="DUF4834"/>
</dbReference>
<dbReference type="KEGG" id="tmar:MARIT_1130"/>
<reference evidence="3 4" key="1">
    <citation type="submission" date="2016-11" db="EMBL/GenBank/DDBJ databases">
        <authorList>
            <person name="Jaros S."/>
            <person name="Januszkiewicz K."/>
            <person name="Wedrychowicz H."/>
        </authorList>
    </citation>
    <scope>NUCLEOTIDE SEQUENCE [LARGE SCALE GENOMIC DNA]</scope>
    <source>
        <strain evidence="3">NCIMB 2154T</strain>
    </source>
</reference>
<dbReference type="Pfam" id="PF16118">
    <property type="entry name" value="DUF4834"/>
    <property type="match status" value="1"/>
</dbReference>
<dbReference type="AlphaFoldDB" id="A0A2H1E9A9"/>
<dbReference type="STRING" id="1349785.GCA_000509405_00275"/>
<proteinExistence type="predicted"/>
<dbReference type="Proteomes" id="UP000231564">
    <property type="component" value="Chromosome MARIT"/>
</dbReference>
<dbReference type="EMBL" id="LT634361">
    <property type="protein sequence ID" value="SFZ81481.1"/>
    <property type="molecule type" value="Genomic_DNA"/>
</dbReference>
<feature type="transmembrane region" description="Helical" evidence="2">
    <location>
        <begin position="6"/>
        <end position="29"/>
    </location>
</feature>
<keyword evidence="2" id="KW-0472">Membrane</keyword>
<keyword evidence="2" id="KW-0812">Transmembrane</keyword>
<evidence type="ECO:0000313" key="4">
    <source>
        <dbReference type="Proteomes" id="UP000231564"/>
    </source>
</evidence>
<protein>
    <recommendedName>
        <fullName evidence="5">DUF4834 domain-containing protein</fullName>
    </recommendedName>
</protein>
<evidence type="ECO:0008006" key="5">
    <source>
        <dbReference type="Google" id="ProtNLM"/>
    </source>
</evidence>
<name>A0A2H1E9A9_9FLAO</name>
<evidence type="ECO:0000313" key="3">
    <source>
        <dbReference type="EMBL" id="SFZ81481.1"/>
    </source>
</evidence>
<organism evidence="3 4">
    <name type="scientific">Tenacibaculum maritimum NCIMB 2154</name>
    <dbReference type="NCBI Taxonomy" id="1349785"/>
    <lineage>
        <taxon>Bacteria</taxon>
        <taxon>Pseudomonadati</taxon>
        <taxon>Bacteroidota</taxon>
        <taxon>Flavobacteriia</taxon>
        <taxon>Flavobacteriales</taxon>
        <taxon>Flavobacteriaceae</taxon>
        <taxon>Tenacibaculum</taxon>
    </lineage>
</organism>
<accession>A0A2H1E9A9</accession>